<evidence type="ECO:0000313" key="10">
    <source>
        <dbReference type="Proteomes" id="UP000018458"/>
    </source>
</evidence>
<dbReference type="InterPro" id="IPR029025">
    <property type="entry name" value="T3SS_substrate_exporter_C"/>
</dbReference>
<dbReference type="EMBL" id="AEVO01000057">
    <property type="protein sequence ID" value="EFY07004.1"/>
    <property type="molecule type" value="Genomic_DNA"/>
</dbReference>
<proteinExistence type="inferred from homology"/>
<dbReference type="NCBIfam" id="TIGR01404">
    <property type="entry name" value="FlhB_rel_III"/>
    <property type="match status" value="1"/>
</dbReference>
<dbReference type="eggNOG" id="COG1377">
    <property type="taxonomic scope" value="Bacteria"/>
</dbReference>
<evidence type="ECO:0000256" key="1">
    <source>
        <dbReference type="ARBA" id="ARBA00004651"/>
    </source>
</evidence>
<dbReference type="Proteomes" id="UP000018458">
    <property type="component" value="Unassembled WGS sequence"/>
</dbReference>
<organism evidence="9 10">
    <name type="scientific">Succinatimonas hippei (strain DSM 22608 / JCM 16073 / KCTC 15190 / YIT 12066)</name>
    <dbReference type="NCBI Taxonomy" id="762983"/>
    <lineage>
        <taxon>Bacteria</taxon>
        <taxon>Pseudomonadati</taxon>
        <taxon>Pseudomonadota</taxon>
        <taxon>Gammaproteobacteria</taxon>
        <taxon>Aeromonadales</taxon>
        <taxon>Succinivibrionaceae</taxon>
        <taxon>Succinatimonas</taxon>
    </lineage>
</organism>
<dbReference type="InterPro" id="IPR006135">
    <property type="entry name" value="T3SS_substrate_exporter"/>
</dbReference>
<protein>
    <submittedName>
        <fullName evidence="9">Type III secretion protein, YscU/HrpY family</fullName>
    </submittedName>
</protein>
<keyword evidence="4 8" id="KW-0812">Transmembrane</keyword>
<dbReference type="Gene3D" id="3.40.1690.10">
    <property type="entry name" value="secretion proteins EscU"/>
    <property type="match status" value="1"/>
</dbReference>
<evidence type="ECO:0000256" key="3">
    <source>
        <dbReference type="ARBA" id="ARBA00022475"/>
    </source>
</evidence>
<dbReference type="GO" id="GO:0005886">
    <property type="term" value="C:plasma membrane"/>
    <property type="evidence" value="ECO:0007669"/>
    <property type="project" value="UniProtKB-SubCell"/>
</dbReference>
<dbReference type="PRINTS" id="PR00950">
    <property type="entry name" value="TYPE3IMSPROT"/>
</dbReference>
<feature type="transmembrane region" description="Helical" evidence="8">
    <location>
        <begin position="75"/>
        <end position="104"/>
    </location>
</feature>
<accession>E8LKF2</accession>
<sequence length="348" mass="38868">MSGEKTEQPTDKRLRDAREQGDIAKSQEVVSAATVIAVVFFFIANADNIFKKLLSTTDYVFSNSITMPYDEALRLIGAAVIDCSIGIVLPIVAAVLCAALVALLSQTGFLFAPKGAIPKLENLSPAKWFKQVFSVKNLIEFIKNIIKVTVLSVAVYMAAKNSFREFFKIQNSNIGSVWELSAVLLKDLAIYAIVAFSILAAIDFVYTKFKYTKDHMMSPDEVKQEYKEMEGDPQIKSKRRQLHQEMANQSTLANTRKAKVLITNPTHYAVAIDYEEGRTKLPVILAKGQGDLARRMIAIAKEEHIPIMRQPPLARALFAEGSEEQYVPSDLLVQVAEVLRFIDKMRTN</sequence>
<dbReference type="OrthoDB" id="9807950at2"/>
<gene>
    <name evidence="9" type="ORF">HMPREF9444_01200</name>
</gene>
<feature type="transmembrane region" description="Helical" evidence="8">
    <location>
        <begin position="29"/>
        <end position="46"/>
    </location>
</feature>
<comment type="caution">
    <text evidence="9">The sequence shown here is derived from an EMBL/GenBank/DDBJ whole genome shotgun (WGS) entry which is preliminary data.</text>
</comment>
<keyword evidence="3" id="KW-1003">Cell membrane</keyword>
<dbReference type="InterPro" id="IPR006307">
    <property type="entry name" value="BsaZ-like"/>
</dbReference>
<evidence type="ECO:0000313" key="9">
    <source>
        <dbReference type="EMBL" id="EFY07004.1"/>
    </source>
</evidence>
<dbReference type="SUPFAM" id="SSF160544">
    <property type="entry name" value="EscU C-terminal domain-like"/>
    <property type="match status" value="1"/>
</dbReference>
<evidence type="ECO:0000256" key="2">
    <source>
        <dbReference type="ARBA" id="ARBA00010690"/>
    </source>
</evidence>
<feature type="transmembrane region" description="Helical" evidence="8">
    <location>
        <begin position="188"/>
        <end position="207"/>
    </location>
</feature>
<evidence type="ECO:0000256" key="6">
    <source>
        <dbReference type="ARBA" id="ARBA00023026"/>
    </source>
</evidence>
<dbReference type="GO" id="GO:0009306">
    <property type="term" value="P:protein secretion"/>
    <property type="evidence" value="ECO:0007669"/>
    <property type="project" value="InterPro"/>
</dbReference>
<dbReference type="AlphaFoldDB" id="E8LKF2"/>
<keyword evidence="6" id="KW-0843">Virulence</keyword>
<reference evidence="9 10" key="1">
    <citation type="submission" date="2011-01" db="EMBL/GenBank/DDBJ databases">
        <authorList>
            <person name="Weinstock G."/>
            <person name="Sodergren E."/>
            <person name="Clifton S."/>
            <person name="Fulton L."/>
            <person name="Fulton B."/>
            <person name="Courtney L."/>
            <person name="Fronick C."/>
            <person name="Harrison M."/>
            <person name="Strong C."/>
            <person name="Farmer C."/>
            <person name="Delahaunty K."/>
            <person name="Markovic C."/>
            <person name="Hall O."/>
            <person name="Minx P."/>
            <person name="Tomlinson C."/>
            <person name="Mitreva M."/>
            <person name="Hou S."/>
            <person name="Chen J."/>
            <person name="Wollam A."/>
            <person name="Pepin K.H."/>
            <person name="Johnson M."/>
            <person name="Bhonagiri V."/>
            <person name="Zhang X."/>
            <person name="Suruliraj S."/>
            <person name="Warren W."/>
            <person name="Chinwalla A."/>
            <person name="Mardis E.R."/>
            <person name="Wilson R.K."/>
        </authorList>
    </citation>
    <scope>NUCLEOTIDE SEQUENCE [LARGE SCALE GENOMIC DNA]</scope>
    <source>
        <strain evidence="10">DSM 22608 / JCM 16073 / KCTC 15190 / YIT 12066</strain>
    </source>
</reference>
<dbReference type="HOGENOM" id="CLU_041013_1_3_6"/>
<keyword evidence="5 8" id="KW-1133">Transmembrane helix</keyword>
<comment type="subcellular location">
    <subcellularLocation>
        <location evidence="1">Cell membrane</location>
        <topology evidence="1">Multi-pass membrane protein</topology>
    </subcellularLocation>
</comment>
<name>E8LKF2_SUCHY</name>
<evidence type="ECO:0000256" key="5">
    <source>
        <dbReference type="ARBA" id="ARBA00022989"/>
    </source>
</evidence>
<evidence type="ECO:0000256" key="8">
    <source>
        <dbReference type="SAM" id="Phobius"/>
    </source>
</evidence>
<keyword evidence="10" id="KW-1185">Reference proteome</keyword>
<dbReference type="PANTHER" id="PTHR30531:SF14">
    <property type="entry name" value="SURFACE PRESENTATION OF ANTIGENS PROTEIN SPAS"/>
    <property type="match status" value="1"/>
</dbReference>
<dbReference type="STRING" id="762983.HMPREF9444_01200"/>
<keyword evidence="7 8" id="KW-0472">Membrane</keyword>
<dbReference type="PANTHER" id="PTHR30531">
    <property type="entry name" value="FLAGELLAR BIOSYNTHETIC PROTEIN FLHB"/>
    <property type="match status" value="1"/>
</dbReference>
<dbReference type="RefSeq" id="WP_009143400.1">
    <property type="nucleotide sequence ID" value="NZ_GL830993.1"/>
</dbReference>
<dbReference type="Pfam" id="PF01312">
    <property type="entry name" value="Bac_export_2"/>
    <property type="match status" value="1"/>
</dbReference>
<evidence type="ECO:0000256" key="7">
    <source>
        <dbReference type="ARBA" id="ARBA00023136"/>
    </source>
</evidence>
<evidence type="ECO:0000256" key="4">
    <source>
        <dbReference type="ARBA" id="ARBA00022692"/>
    </source>
</evidence>
<comment type="similarity">
    <text evidence="2">Belongs to the type III secretion exporter family.</text>
</comment>